<feature type="transmembrane region" description="Helical" evidence="1">
    <location>
        <begin position="58"/>
        <end position="81"/>
    </location>
</feature>
<proteinExistence type="predicted"/>
<sequence length="149" mass="16867">MDKFRELFGCIFASIFGTIAPIHDILIACMLVFAINFVAGVSAGVFKQHEGFAFKKAFNCILEGMVISGLIAFVLIIGDMIDNHEGAMSAISIIVYALIYFYGVNTLKNLTRIFPKSKLFDFLYYVLSFEVIKNLPYLENYRNHKNTKQ</sequence>
<reference evidence="2 3" key="1">
    <citation type="journal article" date="2019" name="Nat. Med.">
        <title>A library of human gut bacterial isolates paired with longitudinal multiomics data enables mechanistic microbiome research.</title>
        <authorList>
            <person name="Poyet M."/>
            <person name="Groussin M."/>
            <person name="Gibbons S.M."/>
            <person name="Avila-Pacheco J."/>
            <person name="Jiang X."/>
            <person name="Kearney S.M."/>
            <person name="Perrotta A.R."/>
            <person name="Berdy B."/>
            <person name="Zhao S."/>
            <person name="Lieberman T.D."/>
            <person name="Swanson P.K."/>
            <person name="Smith M."/>
            <person name="Roesemann S."/>
            <person name="Alexander J.E."/>
            <person name="Rich S.A."/>
            <person name="Livny J."/>
            <person name="Vlamakis H."/>
            <person name="Clish C."/>
            <person name="Bullock K."/>
            <person name="Deik A."/>
            <person name="Scott J."/>
            <person name="Pierce K.A."/>
            <person name="Xavier R.J."/>
            <person name="Alm E.J."/>
        </authorList>
    </citation>
    <scope>NUCLEOTIDE SEQUENCE [LARGE SCALE GENOMIC DNA]</scope>
    <source>
        <strain evidence="2 3">BIOML-A1</strain>
    </source>
</reference>
<accession>A0ABQ6S0T5</accession>
<evidence type="ECO:0000313" key="3">
    <source>
        <dbReference type="Proteomes" id="UP000324870"/>
    </source>
</evidence>
<protein>
    <submittedName>
        <fullName evidence="2">Uncharacterized protein</fullName>
    </submittedName>
</protein>
<keyword evidence="1" id="KW-1133">Transmembrane helix</keyword>
<comment type="caution">
    <text evidence="2">The sequence shown here is derived from an EMBL/GenBank/DDBJ whole genome shotgun (WGS) entry which is preliminary data.</text>
</comment>
<keyword evidence="1" id="KW-0812">Transmembrane</keyword>
<organism evidence="2 3">
    <name type="scientific">Alistipes finegoldii</name>
    <dbReference type="NCBI Taxonomy" id="214856"/>
    <lineage>
        <taxon>Bacteria</taxon>
        <taxon>Pseudomonadati</taxon>
        <taxon>Bacteroidota</taxon>
        <taxon>Bacteroidia</taxon>
        <taxon>Bacteroidales</taxon>
        <taxon>Rikenellaceae</taxon>
        <taxon>Alistipes</taxon>
    </lineage>
</organism>
<dbReference type="Proteomes" id="UP000324870">
    <property type="component" value="Unassembled WGS sequence"/>
</dbReference>
<gene>
    <name evidence="2" type="ORF">F2A26_13175</name>
</gene>
<feature type="transmembrane region" description="Helical" evidence="1">
    <location>
        <begin position="25"/>
        <end position="46"/>
    </location>
</feature>
<dbReference type="EMBL" id="VVND01000027">
    <property type="protein sequence ID" value="KAA3157972.1"/>
    <property type="molecule type" value="Genomic_DNA"/>
</dbReference>
<keyword evidence="1" id="KW-0472">Membrane</keyword>
<name>A0ABQ6S0T5_9BACT</name>
<evidence type="ECO:0000256" key="1">
    <source>
        <dbReference type="SAM" id="Phobius"/>
    </source>
</evidence>
<feature type="transmembrane region" description="Helical" evidence="1">
    <location>
        <begin position="87"/>
        <end position="107"/>
    </location>
</feature>
<dbReference type="RefSeq" id="WP_130063892.1">
    <property type="nucleotide sequence ID" value="NZ_DBGEIO010000068.1"/>
</dbReference>
<evidence type="ECO:0000313" key="2">
    <source>
        <dbReference type="EMBL" id="KAA3157972.1"/>
    </source>
</evidence>
<keyword evidence="3" id="KW-1185">Reference proteome</keyword>